<feature type="region of interest" description="Disordered" evidence="3">
    <location>
        <begin position="302"/>
        <end position="331"/>
    </location>
</feature>
<name>A0A366DTS5_9NOCA</name>
<dbReference type="EMBL" id="QNRE01000003">
    <property type="protein sequence ID" value="RBO92608.1"/>
    <property type="molecule type" value="Genomic_DNA"/>
</dbReference>
<evidence type="ECO:0000256" key="3">
    <source>
        <dbReference type="SAM" id="MobiDB-lite"/>
    </source>
</evidence>
<dbReference type="PANTHER" id="PTHR48081">
    <property type="entry name" value="AB HYDROLASE SUPERFAMILY PROTEIN C4A8.06C"/>
    <property type="match status" value="1"/>
</dbReference>
<dbReference type="InterPro" id="IPR013094">
    <property type="entry name" value="AB_hydrolase_3"/>
</dbReference>
<dbReference type="Pfam" id="PF07859">
    <property type="entry name" value="Abhydrolase_3"/>
    <property type="match status" value="1"/>
</dbReference>
<comment type="caution">
    <text evidence="5">The sequence shown here is derived from an EMBL/GenBank/DDBJ whole genome shotgun (WGS) entry which is preliminary data.</text>
</comment>
<feature type="compositionally biased region" description="Basic and acidic residues" evidence="3">
    <location>
        <begin position="304"/>
        <end position="313"/>
    </location>
</feature>
<dbReference type="InterPro" id="IPR029058">
    <property type="entry name" value="AB_hydrolase_fold"/>
</dbReference>
<evidence type="ECO:0000259" key="4">
    <source>
        <dbReference type="Pfam" id="PF07859"/>
    </source>
</evidence>
<dbReference type="Proteomes" id="UP000252586">
    <property type="component" value="Unassembled WGS sequence"/>
</dbReference>
<dbReference type="InterPro" id="IPR002168">
    <property type="entry name" value="Lipase_GDXG_HIS_AS"/>
</dbReference>
<proteinExistence type="inferred from homology"/>
<protein>
    <submittedName>
        <fullName evidence="5">Acetyl esterase/lipase</fullName>
    </submittedName>
</protein>
<organism evidence="5 6">
    <name type="scientific">Nocardia puris</name>
    <dbReference type="NCBI Taxonomy" id="208602"/>
    <lineage>
        <taxon>Bacteria</taxon>
        <taxon>Bacillati</taxon>
        <taxon>Actinomycetota</taxon>
        <taxon>Actinomycetes</taxon>
        <taxon>Mycobacteriales</taxon>
        <taxon>Nocardiaceae</taxon>
        <taxon>Nocardia</taxon>
    </lineage>
</organism>
<evidence type="ECO:0000313" key="6">
    <source>
        <dbReference type="Proteomes" id="UP000252586"/>
    </source>
</evidence>
<dbReference type="GO" id="GO:0004806">
    <property type="term" value="F:triacylglycerol lipase activity"/>
    <property type="evidence" value="ECO:0007669"/>
    <property type="project" value="TreeGrafter"/>
</dbReference>
<evidence type="ECO:0000256" key="2">
    <source>
        <dbReference type="ARBA" id="ARBA00022801"/>
    </source>
</evidence>
<dbReference type="InterPro" id="IPR050300">
    <property type="entry name" value="GDXG_lipolytic_enzyme"/>
</dbReference>
<dbReference type="OrthoDB" id="9803828at2"/>
<accession>A0A366DTS5</accession>
<feature type="domain" description="Alpha/beta hydrolase fold-3" evidence="4">
    <location>
        <begin position="75"/>
        <end position="271"/>
    </location>
</feature>
<keyword evidence="6" id="KW-1185">Reference proteome</keyword>
<dbReference type="RefSeq" id="WP_067513749.1">
    <property type="nucleotide sequence ID" value="NZ_QNRE01000003.1"/>
</dbReference>
<dbReference type="Gene3D" id="3.40.50.1820">
    <property type="entry name" value="alpha/beta hydrolase"/>
    <property type="match status" value="1"/>
</dbReference>
<evidence type="ECO:0000313" key="5">
    <source>
        <dbReference type="EMBL" id="RBO92608.1"/>
    </source>
</evidence>
<evidence type="ECO:0000256" key="1">
    <source>
        <dbReference type="ARBA" id="ARBA00010515"/>
    </source>
</evidence>
<dbReference type="STRING" id="1210090.GCA_001613185_06160"/>
<gene>
    <name evidence="5" type="ORF">DFR74_103252</name>
</gene>
<sequence>MRDFDIPLPVGRALLNPVFRVLLHHRLPFAMQRGLMDLGSRAQLLPDGVTMRRMRLAGRVTELHTAGDTAPTTAVLYLHGGGYAVGSLATHRSLAARLARDSRSAVYVLDYRMGPEHPFPAALDDATAAFRELVSRCGFRPDQITVAGDSAGGGLSLALAQRLIAEHGMRPAALGLIAPWTDPNAVSSRERDLVVNGPWSRACAAAYLGAGDGADTGYAPLRGEMRGLPPTYVQVDVSELLHEQCLELVAALRAAGVEVHYTETEGLWHVAQMQAAWFAPAARVLGELADFLRAAASPVASATEETRRARGDRAAGSLPRMGAPMRPDRAAECRTAEFSVVDDARRQKVS</sequence>
<dbReference type="SUPFAM" id="SSF53474">
    <property type="entry name" value="alpha/beta-Hydrolases"/>
    <property type="match status" value="1"/>
</dbReference>
<keyword evidence="2" id="KW-0378">Hydrolase</keyword>
<comment type="similarity">
    <text evidence="1">Belongs to the 'GDXG' lipolytic enzyme family.</text>
</comment>
<dbReference type="PROSITE" id="PS01173">
    <property type="entry name" value="LIPASE_GDXG_HIS"/>
    <property type="match status" value="1"/>
</dbReference>
<reference evidence="5 6" key="1">
    <citation type="submission" date="2018-06" db="EMBL/GenBank/DDBJ databases">
        <title>Genomic Encyclopedia of Type Strains, Phase IV (KMG-IV): sequencing the most valuable type-strain genomes for metagenomic binning, comparative biology and taxonomic classification.</title>
        <authorList>
            <person name="Goeker M."/>
        </authorList>
    </citation>
    <scope>NUCLEOTIDE SEQUENCE [LARGE SCALE GENOMIC DNA]</scope>
    <source>
        <strain evidence="5 6">DSM 44599</strain>
    </source>
</reference>
<dbReference type="PANTHER" id="PTHR48081:SF30">
    <property type="entry name" value="ACETYL-HYDROLASE LIPR-RELATED"/>
    <property type="match status" value="1"/>
</dbReference>
<dbReference type="AlphaFoldDB" id="A0A366DTS5"/>